<evidence type="ECO:0000256" key="3">
    <source>
        <dbReference type="ARBA" id="ARBA00022692"/>
    </source>
</evidence>
<evidence type="ECO:0000256" key="1">
    <source>
        <dbReference type="ARBA" id="ARBA00004651"/>
    </source>
</evidence>
<proteinExistence type="predicted"/>
<dbReference type="GO" id="GO:0022857">
    <property type="term" value="F:transmembrane transporter activity"/>
    <property type="evidence" value="ECO:0007669"/>
    <property type="project" value="InterPro"/>
</dbReference>
<dbReference type="EMBL" id="JAGFPW010000004">
    <property type="protein sequence ID" value="MBO3794009.1"/>
    <property type="molecule type" value="Genomic_DNA"/>
</dbReference>
<evidence type="ECO:0000256" key="2">
    <source>
        <dbReference type="ARBA" id="ARBA00022448"/>
    </source>
</evidence>
<accession>A0A8I2B6H1</accession>
<keyword evidence="4" id="KW-1133">Transmembrane helix</keyword>
<evidence type="ECO:0000256" key="4">
    <source>
        <dbReference type="ARBA" id="ARBA00022989"/>
    </source>
</evidence>
<reference evidence="6" key="1">
    <citation type="submission" date="2021-03" db="EMBL/GenBank/DDBJ databases">
        <title>Isolation of Bacillus subtilis from fermented food sample.</title>
        <authorList>
            <person name="Lakshmanan V."/>
            <person name="Athira K."/>
            <person name="Rajagopal K."/>
        </authorList>
    </citation>
    <scope>NUCLEOTIDE SEQUENCE</scope>
    <source>
        <strain evidence="6">S1</strain>
    </source>
</reference>
<comment type="subcellular location">
    <subcellularLocation>
        <location evidence="1">Cell membrane</location>
        <topology evidence="1">Multi-pass membrane protein</topology>
    </subcellularLocation>
</comment>
<dbReference type="CDD" id="cd17319">
    <property type="entry name" value="MFS_ExuT_GudP_like"/>
    <property type="match status" value="1"/>
</dbReference>
<dbReference type="Proteomes" id="UP000665181">
    <property type="component" value="Unassembled WGS sequence"/>
</dbReference>
<comment type="caution">
    <text evidence="6">The sequence shown here is derived from an EMBL/GenBank/DDBJ whole genome shotgun (WGS) entry which is preliminary data.</text>
</comment>
<dbReference type="Gene3D" id="1.20.1250.20">
    <property type="entry name" value="MFS general substrate transporter like domains"/>
    <property type="match status" value="2"/>
</dbReference>
<dbReference type="PROSITE" id="PS50850">
    <property type="entry name" value="MFS"/>
    <property type="match status" value="1"/>
</dbReference>
<evidence type="ECO:0000256" key="5">
    <source>
        <dbReference type="ARBA" id="ARBA00023136"/>
    </source>
</evidence>
<sequence>MTEEVFIMSQERVKRPGHTRWYISSLLSGIIILNYFDRVAISVAAPAIQDSFHLTATELGIVFSIYTYSYTLMQLPVGSLLDRFGVAWVTRVGMTIWSFLTILLAFLQGKLLLYLFRFLIGLTSASAFPAASKATALWFPPSERGLANSLFDSAAKFSNVIGAPLVAFLVTTFDWRVAFLTIGCINVLFTIFFWQYYEQPERHKRISKSELNYIQKHNAITTEQIPYKTGPLLKKLFTNRKVWGLMIGFTGYGYTFNLLLTWLPTFFKHTYGMDLMSSGLFTAVPWLISTISGIAVGGWLVDYFIKKGYPNTKVYRTVIIVGMSFGFFFLGSILTNNITVAIICISIGLAGISATAPVGWSISAELAPIGSVSMLSSMVNLANNLFGGIIAASLTGYLFDVTGSFTLSFLVAGFVLLLGLVFYVFVLGDVKRIKLE</sequence>
<dbReference type="RefSeq" id="WP_014478548.1">
    <property type="nucleotide sequence ID" value="NZ_AP024626.1"/>
</dbReference>
<protein>
    <submittedName>
        <fullName evidence="6">MFS transporter</fullName>
    </submittedName>
</protein>
<dbReference type="InterPro" id="IPR011701">
    <property type="entry name" value="MFS"/>
</dbReference>
<dbReference type="PANTHER" id="PTHR11662:SF399">
    <property type="entry name" value="FI19708P1-RELATED"/>
    <property type="match status" value="1"/>
</dbReference>
<name>A0A8I2B6H1_BACIU</name>
<keyword evidence="2" id="KW-0813">Transport</keyword>
<dbReference type="InterPro" id="IPR050382">
    <property type="entry name" value="MFS_Na/Anion_cotransporter"/>
</dbReference>
<gene>
    <name evidence="6" type="ORF">J5227_06680</name>
</gene>
<dbReference type="GO" id="GO:0005886">
    <property type="term" value="C:plasma membrane"/>
    <property type="evidence" value="ECO:0007669"/>
    <property type="project" value="UniProtKB-SubCell"/>
</dbReference>
<evidence type="ECO:0000313" key="6">
    <source>
        <dbReference type="EMBL" id="MBO3794009.1"/>
    </source>
</evidence>
<evidence type="ECO:0000313" key="7">
    <source>
        <dbReference type="Proteomes" id="UP000665181"/>
    </source>
</evidence>
<organism evidence="6 7">
    <name type="scientific">Bacillus subtilis</name>
    <dbReference type="NCBI Taxonomy" id="1423"/>
    <lineage>
        <taxon>Bacteria</taxon>
        <taxon>Bacillati</taxon>
        <taxon>Bacillota</taxon>
        <taxon>Bacilli</taxon>
        <taxon>Bacillales</taxon>
        <taxon>Bacillaceae</taxon>
        <taxon>Bacillus</taxon>
    </lineage>
</organism>
<dbReference type="InterPro" id="IPR036259">
    <property type="entry name" value="MFS_trans_sf"/>
</dbReference>
<dbReference type="InterPro" id="IPR020846">
    <property type="entry name" value="MFS_dom"/>
</dbReference>
<dbReference type="SUPFAM" id="SSF103473">
    <property type="entry name" value="MFS general substrate transporter"/>
    <property type="match status" value="1"/>
</dbReference>
<dbReference type="Pfam" id="PF07690">
    <property type="entry name" value="MFS_1"/>
    <property type="match status" value="1"/>
</dbReference>
<keyword evidence="3" id="KW-0812">Transmembrane</keyword>
<dbReference type="AlphaFoldDB" id="A0A8I2B6H1"/>
<keyword evidence="5" id="KW-0472">Membrane</keyword>
<dbReference type="PANTHER" id="PTHR11662">
    <property type="entry name" value="SOLUTE CARRIER FAMILY 17"/>
    <property type="match status" value="1"/>
</dbReference>